<protein>
    <submittedName>
        <fullName evidence="1">Mobile element protein</fullName>
    </submittedName>
</protein>
<name>A0A486XIU0_9GAMM</name>
<dbReference type="Pfam" id="PF05717">
    <property type="entry name" value="TnpB_IS66"/>
    <property type="match status" value="1"/>
</dbReference>
<evidence type="ECO:0000313" key="3">
    <source>
        <dbReference type="EMBL" id="VHO06313.1"/>
    </source>
</evidence>
<dbReference type="EMBL" id="CAAJGR010000095">
    <property type="protein sequence ID" value="VHO04249.1"/>
    <property type="molecule type" value="Genomic_DNA"/>
</dbReference>
<sequence length="129" mass="15167">MVSGVAPGALIMKMFIDPPKIYLHKQPVDFRKSINGLSLLVEQDMQQSPFSGALFVFCNRQRTRLKVLYWDSTGFCLWYKRLEKDKFRWPRLMPGKVLCISEQQWHWLLQGIDIQKLTPHQPLQYQSVG</sequence>
<dbReference type="InterPro" id="IPR008878">
    <property type="entry name" value="Transposase_IS66_Orf2"/>
</dbReference>
<dbReference type="PANTHER" id="PTHR36455">
    <property type="match status" value="1"/>
</dbReference>
<dbReference type="PANTHER" id="PTHR36455:SF1">
    <property type="entry name" value="BLR8292 PROTEIN"/>
    <property type="match status" value="1"/>
</dbReference>
<dbReference type="NCBIfam" id="NF033819">
    <property type="entry name" value="IS66_TnpB"/>
    <property type="match status" value="1"/>
</dbReference>
<dbReference type="EMBL" id="CAAJGR010000028">
    <property type="protein sequence ID" value="VHO06313.1"/>
    <property type="molecule type" value="Genomic_DNA"/>
</dbReference>
<dbReference type="AlphaFoldDB" id="A0A486XIU0"/>
<accession>A0A486XIU0</accession>
<reference evidence="1" key="1">
    <citation type="submission" date="2019-04" db="EMBL/GenBank/DDBJ databases">
        <authorList>
            <person name="Brambilla D."/>
        </authorList>
    </citation>
    <scope>NUCLEOTIDE SEQUENCE</scope>
    <source>
        <strain evidence="1">BAL1</strain>
    </source>
</reference>
<dbReference type="EMBL" id="CAAJGR010000123">
    <property type="protein sequence ID" value="VHO00039.1"/>
    <property type="molecule type" value="Genomic_DNA"/>
</dbReference>
<evidence type="ECO:0000313" key="2">
    <source>
        <dbReference type="EMBL" id="VHO04249.1"/>
    </source>
</evidence>
<gene>
    <name evidence="1" type="ORF">BAL341_060</name>
    <name evidence="2" type="ORF">BAL341_1804</name>
    <name evidence="3" type="ORF">BAL341_3338</name>
</gene>
<proteinExistence type="predicted"/>
<organism evidence="1">
    <name type="scientific">Rheinheimera sp. BAL341</name>
    <dbReference type="NCBI Taxonomy" id="1708203"/>
    <lineage>
        <taxon>Bacteria</taxon>
        <taxon>Pseudomonadati</taxon>
        <taxon>Pseudomonadota</taxon>
        <taxon>Gammaproteobacteria</taxon>
        <taxon>Chromatiales</taxon>
        <taxon>Chromatiaceae</taxon>
        <taxon>Rheinheimera</taxon>
    </lineage>
</organism>
<evidence type="ECO:0000313" key="1">
    <source>
        <dbReference type="EMBL" id="VHO00039.1"/>
    </source>
</evidence>